<evidence type="ECO:0000313" key="2">
    <source>
        <dbReference type="EMBL" id="MCP9612251.1"/>
    </source>
</evidence>
<comment type="caution">
    <text evidence="2">The sequence shown here is derived from an EMBL/GenBank/DDBJ whole genome shotgun (WGS) entry which is preliminary data.</text>
</comment>
<name>A0ABT1MK62_9BACT</name>
<evidence type="ECO:0000313" key="3">
    <source>
        <dbReference type="Proteomes" id="UP001205603"/>
    </source>
</evidence>
<dbReference type="EMBL" id="JANDHW010000008">
    <property type="protein sequence ID" value="MCP9612251.1"/>
    <property type="molecule type" value="Genomic_DNA"/>
</dbReference>
<dbReference type="RefSeq" id="WP_255027531.1">
    <property type="nucleotide sequence ID" value="NZ_JANDHW010000008.1"/>
</dbReference>
<proteinExistence type="predicted"/>
<accession>A0ABT1MK62</accession>
<sequence>MSKQKETPQNLEEMVKTAQEAAVKEAIEQAQAIYGSIPGLQMPDMGNMQEQIMAQMKTDVSNIDEIQAQQAAIMKAAGIDIETIASQSMEYAHQVAQDLNNMNEFDEEWTINRSNEGKLNKEQLRLLAFGAPLLVYNDEKIDTIDCESDSDTIKYILKEWWDVTDHKSTAEIVKWLLEEGVHAEADNVLADIHKRGVENIPAEERYDEENKMGDACLIVESILKNGWCPVGKLPQSTVAWDLVRAVNLGRWAYLCDYINEDEMWQVMQITADTAQKYFSSWEEYGRSFVIGRGIWHGEPQDCESAHEIVTLLLENEESPWKLVNWEK</sequence>
<feature type="domain" description="DUF1266" evidence="1">
    <location>
        <begin position="157"/>
        <end position="325"/>
    </location>
</feature>
<gene>
    <name evidence="2" type="ORF">NMU02_09120</name>
</gene>
<organism evidence="2 3">
    <name type="scientific">Coprobacter tertius</name>
    <dbReference type="NCBI Taxonomy" id="2944915"/>
    <lineage>
        <taxon>Bacteria</taxon>
        <taxon>Pseudomonadati</taxon>
        <taxon>Bacteroidota</taxon>
        <taxon>Bacteroidia</taxon>
        <taxon>Bacteroidales</taxon>
        <taxon>Barnesiellaceae</taxon>
        <taxon>Coprobacter</taxon>
    </lineage>
</organism>
<reference evidence="2 3" key="1">
    <citation type="submission" date="2022-07" db="EMBL/GenBank/DDBJ databases">
        <title>Fecal culturing of patients with breast cancer.</title>
        <authorList>
            <person name="Teng N.M.Y."/>
            <person name="Kiu R."/>
            <person name="Evans R."/>
            <person name="Baker D.J."/>
            <person name="Zenner C."/>
            <person name="Robinson S.D."/>
            <person name="Hall L.J."/>
        </authorList>
    </citation>
    <scope>NUCLEOTIDE SEQUENCE [LARGE SCALE GENOMIC DNA]</scope>
    <source>
        <strain evidence="2 3">LH1063</strain>
    </source>
</reference>
<keyword evidence="3" id="KW-1185">Reference proteome</keyword>
<dbReference type="InterPro" id="IPR009677">
    <property type="entry name" value="DUF1266"/>
</dbReference>
<dbReference type="Proteomes" id="UP001205603">
    <property type="component" value="Unassembled WGS sequence"/>
</dbReference>
<dbReference type="Pfam" id="PF06889">
    <property type="entry name" value="DUF1266"/>
    <property type="match status" value="1"/>
</dbReference>
<evidence type="ECO:0000259" key="1">
    <source>
        <dbReference type="Pfam" id="PF06889"/>
    </source>
</evidence>
<protein>
    <submittedName>
        <fullName evidence="2">DUF1266 domain-containing protein</fullName>
    </submittedName>
</protein>